<reference evidence="20 21" key="1">
    <citation type="journal article" date="2016" name="Genome Biol. Evol.">
        <title>Gene Family Evolution Reflects Adaptation to Soil Environmental Stressors in the Genome of the Collembolan Orchesella cincta.</title>
        <authorList>
            <person name="Faddeeva-Vakhrusheva A."/>
            <person name="Derks M.F."/>
            <person name="Anvar S.Y."/>
            <person name="Agamennone V."/>
            <person name="Suring W."/>
            <person name="Smit S."/>
            <person name="van Straalen N.M."/>
            <person name="Roelofs D."/>
        </authorList>
    </citation>
    <scope>NUCLEOTIDE SEQUENCE [LARGE SCALE GENOMIC DNA]</scope>
    <source>
        <tissue evidence="20">Mixed pool</tissue>
    </source>
</reference>
<dbReference type="InterPro" id="IPR055454">
    <property type="entry name" value="CNOT1-like_NOT1_connector"/>
</dbReference>
<keyword evidence="6" id="KW-0805">Transcription regulation</keyword>
<dbReference type="STRING" id="48709.A0A1D2NHC3"/>
<evidence type="ECO:0000313" key="20">
    <source>
        <dbReference type="EMBL" id="ODN04366.1"/>
    </source>
</evidence>
<feature type="region of interest" description="Disordered" evidence="13">
    <location>
        <begin position="2438"/>
        <end position="2479"/>
    </location>
</feature>
<evidence type="ECO:0000259" key="19">
    <source>
        <dbReference type="Pfam" id="PF23590"/>
    </source>
</evidence>
<dbReference type="Gene3D" id="1.25.40.840">
    <property type="entry name" value="CCR4-NOT transcription complex subunit 1 TTP binding domain"/>
    <property type="match status" value="1"/>
</dbReference>
<accession>A0A1D2NHC3</accession>
<evidence type="ECO:0000256" key="9">
    <source>
        <dbReference type="ARBA" id="ARBA00023242"/>
    </source>
</evidence>
<feature type="region of interest" description="Disordered" evidence="13">
    <location>
        <begin position="1050"/>
        <end position="1092"/>
    </location>
</feature>
<keyword evidence="3" id="KW-0963">Cytoplasm</keyword>
<dbReference type="Pfam" id="PF16415">
    <property type="entry name" value="CNOT1_CAF1_bind"/>
    <property type="match status" value="1"/>
</dbReference>
<dbReference type="EMBL" id="LJIJ01000046">
    <property type="protein sequence ID" value="ODN04366.1"/>
    <property type="molecule type" value="Genomic_DNA"/>
</dbReference>
<dbReference type="Pfam" id="PF04054">
    <property type="entry name" value="Not1"/>
    <property type="match status" value="1"/>
</dbReference>
<dbReference type="PANTHER" id="PTHR13162:SF8">
    <property type="entry name" value="CCR4-NOT TRANSCRIPTION COMPLEX SUBUNIT 1"/>
    <property type="match status" value="1"/>
</dbReference>
<comment type="caution">
    <text evidence="20">The sequence shown here is derived from an EMBL/GenBank/DDBJ whole genome shotgun (WGS) entry which is preliminary data.</text>
</comment>
<dbReference type="Pfam" id="PF23590">
    <property type="entry name" value="NOT1_connector"/>
    <property type="match status" value="1"/>
</dbReference>
<feature type="domain" description="CCR4-NOT transcription complex subunit 1" evidence="15">
    <location>
        <begin position="1431"/>
        <end position="1580"/>
    </location>
</feature>
<feature type="compositionally biased region" description="Low complexity" evidence="13">
    <location>
        <begin position="846"/>
        <end position="872"/>
    </location>
</feature>
<dbReference type="Proteomes" id="UP000094527">
    <property type="component" value="Unassembled WGS sequence"/>
</dbReference>
<organism evidence="20 21">
    <name type="scientific">Orchesella cincta</name>
    <name type="common">Springtail</name>
    <name type="synonym">Podura cincta</name>
    <dbReference type="NCBI Taxonomy" id="48709"/>
    <lineage>
        <taxon>Eukaryota</taxon>
        <taxon>Metazoa</taxon>
        <taxon>Ecdysozoa</taxon>
        <taxon>Arthropoda</taxon>
        <taxon>Hexapoda</taxon>
        <taxon>Collembola</taxon>
        <taxon>Entomobryomorpha</taxon>
        <taxon>Entomobryoidea</taxon>
        <taxon>Orchesellidae</taxon>
        <taxon>Orchesellinae</taxon>
        <taxon>Orchesella</taxon>
    </lineage>
</organism>
<dbReference type="Gene3D" id="1.25.40.800">
    <property type="match status" value="1"/>
</dbReference>
<dbReference type="CDD" id="cd20710">
    <property type="entry name" value="NOT1_connector"/>
    <property type="match status" value="1"/>
</dbReference>
<evidence type="ECO:0000256" key="6">
    <source>
        <dbReference type="ARBA" id="ARBA00023015"/>
    </source>
</evidence>
<dbReference type="FunFam" id="1.25.40.840:FF:000001">
    <property type="entry name" value="Ccr4-not transcription complex subunit 1 isoform"/>
    <property type="match status" value="1"/>
</dbReference>
<evidence type="ECO:0000259" key="14">
    <source>
        <dbReference type="Pfam" id="PF04054"/>
    </source>
</evidence>
<comment type="subcellular location">
    <subcellularLocation>
        <location evidence="2">Cytoplasm</location>
    </subcellularLocation>
    <subcellularLocation>
        <location evidence="1">Nucleus</location>
    </subcellularLocation>
</comment>
<gene>
    <name evidence="20" type="ORF">Ocin01_02336</name>
</gene>
<dbReference type="InterPro" id="IPR007196">
    <property type="entry name" value="CCR4-Not_Not1_C"/>
</dbReference>
<dbReference type="InterPro" id="IPR040398">
    <property type="entry name" value="Not1"/>
</dbReference>
<evidence type="ECO:0000313" key="21">
    <source>
        <dbReference type="Proteomes" id="UP000094527"/>
    </source>
</evidence>
<dbReference type="Pfam" id="PF12842">
    <property type="entry name" value="DUF3819"/>
    <property type="match status" value="1"/>
</dbReference>
<dbReference type="InterPro" id="IPR032193">
    <property type="entry name" value="CNOT1_TTP_bind"/>
</dbReference>
<keyword evidence="8" id="KW-0804">Transcription</keyword>
<feature type="compositionally biased region" description="Low complexity" evidence="13">
    <location>
        <begin position="711"/>
        <end position="724"/>
    </location>
</feature>
<evidence type="ECO:0000259" key="17">
    <source>
        <dbReference type="Pfam" id="PF16417"/>
    </source>
</evidence>
<dbReference type="OrthoDB" id="1933107at2759"/>
<keyword evidence="5" id="KW-0810">Translation regulation</keyword>
<dbReference type="Gene3D" id="1.25.40.180">
    <property type="match status" value="1"/>
</dbReference>
<dbReference type="FunFam" id="1.25.40.790:FF:000001">
    <property type="entry name" value="Ccr4-not transcription complex subunit 1 isoform"/>
    <property type="match status" value="1"/>
</dbReference>
<dbReference type="GO" id="GO:0005634">
    <property type="term" value="C:nucleus"/>
    <property type="evidence" value="ECO:0007669"/>
    <property type="project" value="UniProtKB-SubCell"/>
</dbReference>
<dbReference type="GO" id="GO:0060090">
    <property type="term" value="F:molecular adaptor activity"/>
    <property type="evidence" value="ECO:0007669"/>
    <property type="project" value="TreeGrafter"/>
</dbReference>
<sequence length="2479" mass="275307">MNLDSSIFALTQIDILVRKLKSENLDSVWSVVSDLIRIYGSLAERQFLYSLISLVVQQDEKTSTHNTSTSGEDQLSPAPDFVTAARKLLETKYKVDFTHPTVTTALSATLEKSEQPAEYFLNRFITALNLSSIDAVVCAIALQSHATALTLFVDEKVAALVREILVQENSSSEIQQVLLQKISQLHAILQYLYQHPEGLSLEERNRFIDRIKSAFIQHGTCPKILLPFLTKYSAPATESVEEMEPEVGGSVNNAQSVNMTFDPGVVEFVLEHGTGICATVEECRATLMTVGTNKINPATVARIINGMLKAQDVLNLQTQNSQHQNIWGDTPPLSSSSGKDKLSGDSAGSMWNGKVFVQAVLELVPNFAWKDVFRELDFPGFFVKDGNGFRALMEALKYGLHLQGQARPEQFPIDSFYRRWINTEGQLSLIRSCLNPANSDIFSFADYPYHSVSVDMLKTSGEKTYDMKEISVWKSIELLDLLLSLSDGGHYSVVQEIFQFPVLHCPDILLVGLIQISSPMNMLRQELMGVLFPVFLNNHVNSGVILQYAWHSGPSSIRPIMMHAMAEWYLRGDYDQTRLSRILDVAQDLKVLHLLLNANSFIFIIDLACLASRREFLKLDKWLSDKIREHGEPFVASLVKVLNRRAPYILGKEESIPKAVQLSPETVGTMIQCLHQCIGKVNHELGETIISMVTTYNMLLNKSRPIPPQPQQQQQRPPGVMRPQHGNVNPLEAAFSINPSPTPGQLFPPQPDPLAALGTSLAGLNLSGNTSNAASFGYNPLGPTPGSPSRLLGPNFNSQNPGRIPNALWFTTWTRWGWGGPNVSAASAALMGGMANPMGMLSTRLGASNPSGPGAAAGPSQPSAIGSAPAGPAEKRGLPDNALLFSEIQPGEISKEAEDEANSYFHRIYSKHPDPTMSIDEVLDLLKRFQDSAIRREREVFTCMLRNLFDEYKFFPQYPDKELHTTAQLFGGIIEHGLVTTYLQLGVALRFVVDALKKAPGSKMYYFGLAAVDRFKSRLKEYPQYCQHLASIPHFQEFPSHLIEYIEYGTRSQEPPRTRSGPTPMAPIGTTGTSVNGSTSASTVSNQQATTTAVGTKAGVTSSTAVTAPKTASSVAPGPSISGRPSIANATNITTLLVATEKDEKITPPPEGIQDKTAFIFNNLNQMNLTPKCEELKEVIGTDYWPWVSQYLVMKRASIELNFHTLYSNLLDSLKTKELNVQVLKETHRNIKILLRTDKSAGNFSDRALLKNLGHWLGMITLMKNKAIILDDLDIKSLIVEAYRKGLQDLLYVVPFAAKIMESCARSIVFKPPCPWTMGIMNVLGELHREPEMKLNLKFEIEVLCKALNIEVGELQPQGILKDDVAYKIMVPQLSYAQRDREQSSLSSTPTLPSVSQEPKFSYMDVDTSNLNGLLAHIAINNQLPLFQANPGLKQNVRPSIEKAIQELLHPVVDRSIKYTISACEQIIKKDFALDPEENRMRAAAHHMMRYLTAGMAMITSRDHIFLAISGNLKSAFLAGLRNPNPSQQVKDMAEQASSLIATENMELACAFMQKTAVEKSLLEIDKRLAQEYEARKQAKLEGRRYCDPQMLSYQMERMPEPIRVKPVAASGPVSQQLAVYEDFSRNIPGFLPPSEGEIPFLTPKFPGLPISTPVPAVISNALPPNAITQTQQPAAADDLVSIYDKLIAELDIHLQGLALSHSPANILIFSVLPVLSALDAIVIARSSRSVVAAITLLQKAVEGLLEGLAAFPNDAEILRFRDAHLMVLKALQDTRAFGQQWVNRQVTKCLIESRPELKYNTEAVDTLIRANLVNMLQFDAHLATAMEKGTNVLAMAFAMQLVQMYLVDERYSTSVTESDLYHTVDMLARCATVNRQHPEGLVHLIEVLRNSHESSSFGGDRVPGAATLHSGMSQSRDYDDPQGLVEKSEILLREWIRLYLTQGTPRDSNKAFATFVPELNGAGILKSDEVINRFFRICVQCCINQVYQGLQAGGLSLVRGKCYQSVDALVRLVALLIKNIGDTVAVQPKVNILNKFLGIVAGILIQDHEVQKNDFQQLPFHRLFIMLFYDLNMSDPVFEAIGMQILAGFSNILHILNPSKVPGFAYAWLEIIGNRMFIARMLALAADQKCWAMYCQLLLDLFKFLQPFLRNAELAKPVATLYRGTLRVLLVILHDFPDFLCDYCYHFLDAIPPNCIQMRNLVLSAFPRNMRLPDPFTANLKFEMLADTAMPPRILSNVGAMIQPPKFKQDLDSYLKTRAPVTFLSELRTNLQVTNEMGTRYNIPLLNALVLYVGSQHITVIRQRGQTPNMSTVAHTSHMDIFQNLAVDLDTEGRYLFLNALSNQLRFPSSHTHYFSLVILYLFAQSNTEVVQEQITRVLLERLVVNRPHPWGLLVTFIELIKNPTYKFWQHEFVHCAPEVEKLFESVARSCMVTKANSGPPSGNQSVLGGGNSNASGPGSNGSGMLVLDTSPEGLNVE</sequence>
<dbReference type="GO" id="GO:0030015">
    <property type="term" value="C:CCR4-NOT core complex"/>
    <property type="evidence" value="ECO:0007669"/>
    <property type="project" value="InterPro"/>
</dbReference>
<keyword evidence="21" id="KW-1185">Reference proteome</keyword>
<feature type="domain" description="CCR4-Not complex component Not1 C-terminal" evidence="14">
    <location>
        <begin position="2070"/>
        <end position="2429"/>
    </location>
</feature>
<evidence type="ECO:0000256" key="10">
    <source>
        <dbReference type="ARBA" id="ARBA00025717"/>
    </source>
</evidence>
<dbReference type="InterPro" id="IPR032191">
    <property type="entry name" value="CNOT1_CAF1_bind"/>
</dbReference>
<feature type="domain" description="CCR4-NOT transcription complex subunit 1 HEAT repeat" evidence="18">
    <location>
        <begin position="525"/>
        <end position="674"/>
    </location>
</feature>
<evidence type="ECO:0000259" key="16">
    <source>
        <dbReference type="Pfam" id="PF16415"/>
    </source>
</evidence>
<evidence type="ECO:0000256" key="8">
    <source>
        <dbReference type="ARBA" id="ARBA00023163"/>
    </source>
</evidence>
<comment type="similarity">
    <text evidence="10">Belongs to the CNOT1 family.</text>
</comment>
<dbReference type="FunFam" id="1.25.40.800:FF:000001">
    <property type="entry name" value="CCR4-NOT transcription complex subunit 1"/>
    <property type="match status" value="1"/>
</dbReference>
<feature type="compositionally biased region" description="Polar residues" evidence="13">
    <location>
        <begin position="2438"/>
        <end position="2448"/>
    </location>
</feature>
<dbReference type="InterPro" id="IPR024557">
    <property type="entry name" value="CNOT1_dom_4"/>
</dbReference>
<keyword evidence="7" id="KW-0943">RNA-mediated gene silencing</keyword>
<feature type="region of interest" description="Disordered" evidence="13">
    <location>
        <begin position="701"/>
        <end position="749"/>
    </location>
</feature>
<keyword evidence="9" id="KW-0539">Nucleus</keyword>
<evidence type="ECO:0000259" key="15">
    <source>
        <dbReference type="Pfam" id="PF12842"/>
    </source>
</evidence>
<evidence type="ECO:0000259" key="18">
    <source>
        <dbReference type="Pfam" id="PF16418"/>
    </source>
</evidence>
<protein>
    <recommendedName>
        <fullName evidence="12">CCR4-NOT transcription complex subunit 1</fullName>
    </recommendedName>
    <alternativeName>
        <fullName evidence="11">CCR4-associated factor 1</fullName>
    </alternativeName>
</protein>
<feature type="domain" description="CCR4-NOT transcription complex subunit 1 CAF1-binding" evidence="16">
    <location>
        <begin position="1146"/>
        <end position="1364"/>
    </location>
</feature>
<feature type="domain" description="CCR4-NOT transcription complex subunit 1 TTP binding" evidence="17">
    <location>
        <begin position="892"/>
        <end position="1056"/>
    </location>
</feature>
<dbReference type="GO" id="GO:0000288">
    <property type="term" value="P:nuclear-transcribed mRNA catabolic process, deadenylation-dependent decay"/>
    <property type="evidence" value="ECO:0007669"/>
    <property type="project" value="TreeGrafter"/>
</dbReference>
<dbReference type="Pfam" id="PF16418">
    <property type="entry name" value="CNOT1_HEAT"/>
    <property type="match status" value="1"/>
</dbReference>
<dbReference type="FunFam" id="1.25.40.180:FF:000005">
    <property type="entry name" value="Ccr4-not transcription complex subunit 1 isoform"/>
    <property type="match status" value="1"/>
</dbReference>
<evidence type="ECO:0000256" key="1">
    <source>
        <dbReference type="ARBA" id="ARBA00004123"/>
    </source>
</evidence>
<feature type="domain" description="CCR4-NOT transcription complex subunit 1-like NOT1 connector" evidence="19">
    <location>
        <begin position="1682"/>
        <end position="1890"/>
    </location>
</feature>
<dbReference type="GO" id="GO:0017148">
    <property type="term" value="P:negative regulation of translation"/>
    <property type="evidence" value="ECO:0007669"/>
    <property type="project" value="InterPro"/>
</dbReference>
<feature type="region of interest" description="Disordered" evidence="13">
    <location>
        <begin position="844"/>
        <end position="873"/>
    </location>
</feature>
<evidence type="ECO:0000256" key="3">
    <source>
        <dbReference type="ARBA" id="ARBA00022490"/>
    </source>
</evidence>
<proteinExistence type="inferred from homology"/>
<evidence type="ECO:0000256" key="2">
    <source>
        <dbReference type="ARBA" id="ARBA00004496"/>
    </source>
</evidence>
<evidence type="ECO:0000256" key="13">
    <source>
        <dbReference type="SAM" id="MobiDB-lite"/>
    </source>
</evidence>
<evidence type="ECO:0000256" key="11">
    <source>
        <dbReference type="ARBA" id="ARBA00032531"/>
    </source>
</evidence>
<dbReference type="InterPro" id="IPR032194">
    <property type="entry name" value="CNOT1_HEAT"/>
</dbReference>
<dbReference type="Gene3D" id="1.25.40.790">
    <property type="match status" value="1"/>
</dbReference>
<feature type="compositionally biased region" description="Pro residues" evidence="13">
    <location>
        <begin position="740"/>
        <end position="749"/>
    </location>
</feature>
<feature type="region of interest" description="Disordered" evidence="13">
    <location>
        <begin position="323"/>
        <end position="345"/>
    </location>
</feature>
<evidence type="ECO:0000256" key="12">
    <source>
        <dbReference type="ARBA" id="ARBA00071432"/>
    </source>
</evidence>
<dbReference type="Pfam" id="PF16417">
    <property type="entry name" value="CNOT1_TTP_bind"/>
    <property type="match status" value="1"/>
</dbReference>
<dbReference type="GO" id="GO:0000932">
    <property type="term" value="C:P-body"/>
    <property type="evidence" value="ECO:0007669"/>
    <property type="project" value="TreeGrafter"/>
</dbReference>
<keyword evidence="4" id="KW-0678">Repressor</keyword>
<dbReference type="PANTHER" id="PTHR13162">
    <property type="entry name" value="CCR4-NOT TRANSCRIPTION COMPLEX"/>
    <property type="match status" value="1"/>
</dbReference>
<evidence type="ECO:0000256" key="4">
    <source>
        <dbReference type="ARBA" id="ARBA00022491"/>
    </source>
</evidence>
<dbReference type="GO" id="GO:0031047">
    <property type="term" value="P:regulatory ncRNA-mediated gene silencing"/>
    <property type="evidence" value="ECO:0007669"/>
    <property type="project" value="UniProtKB-KW"/>
</dbReference>
<feature type="compositionally biased region" description="Low complexity" evidence="13">
    <location>
        <begin position="1069"/>
        <end position="1092"/>
    </location>
</feature>
<dbReference type="InterPro" id="IPR038535">
    <property type="entry name" value="CNOT1_TTP_bind_sf"/>
</dbReference>
<evidence type="ECO:0000256" key="5">
    <source>
        <dbReference type="ARBA" id="ARBA00022845"/>
    </source>
</evidence>
<dbReference type="OMA" id="VECHYQL"/>
<evidence type="ECO:0000256" key="7">
    <source>
        <dbReference type="ARBA" id="ARBA00023158"/>
    </source>
</evidence>
<name>A0A1D2NHC3_ORCCI</name>